<protein>
    <submittedName>
        <fullName evidence="1">Uncharacterized protein</fullName>
    </submittedName>
</protein>
<comment type="caution">
    <text evidence="1">The sequence shown here is derived from an EMBL/GenBank/DDBJ whole genome shotgun (WGS) entry which is preliminary data.</text>
</comment>
<evidence type="ECO:0000313" key="1">
    <source>
        <dbReference type="EMBL" id="MFC4245935.1"/>
    </source>
</evidence>
<feature type="non-terminal residue" evidence="1">
    <location>
        <position position="1"/>
    </location>
</feature>
<accession>A0ABD5NVB5</accession>
<name>A0ABD5NVB5_9EURY</name>
<sequence>SGRPSGNTDSPPTIHTDHGQRSLVVVFIITPHSGDAVWRFSFIRERLKSQAAVALHRFP</sequence>
<dbReference type="RefSeq" id="WP_377070477.1">
    <property type="nucleotide sequence ID" value="NZ_JBHSDJ010000003.1"/>
</dbReference>
<organism evidence="1 2">
    <name type="scientific">Natribaculum luteum</name>
    <dbReference type="NCBI Taxonomy" id="1586232"/>
    <lineage>
        <taxon>Archaea</taxon>
        <taxon>Methanobacteriati</taxon>
        <taxon>Methanobacteriota</taxon>
        <taxon>Stenosarchaea group</taxon>
        <taxon>Halobacteria</taxon>
        <taxon>Halobacteriales</taxon>
        <taxon>Natrialbaceae</taxon>
        <taxon>Natribaculum</taxon>
    </lineage>
</organism>
<gene>
    <name evidence="1" type="ORF">ACFOZ7_02775</name>
</gene>
<proteinExistence type="predicted"/>
<dbReference type="AlphaFoldDB" id="A0ABD5NVB5"/>
<dbReference type="Proteomes" id="UP001595821">
    <property type="component" value="Unassembled WGS sequence"/>
</dbReference>
<evidence type="ECO:0000313" key="2">
    <source>
        <dbReference type="Proteomes" id="UP001595821"/>
    </source>
</evidence>
<dbReference type="EMBL" id="JBHSDJ010000003">
    <property type="protein sequence ID" value="MFC4245935.1"/>
    <property type="molecule type" value="Genomic_DNA"/>
</dbReference>
<reference evidence="1 2" key="1">
    <citation type="journal article" date="2014" name="Int. J. Syst. Evol. Microbiol.">
        <title>Complete genome sequence of Corynebacterium casei LMG S-19264T (=DSM 44701T), isolated from a smear-ripened cheese.</title>
        <authorList>
            <consortium name="US DOE Joint Genome Institute (JGI-PGF)"/>
            <person name="Walter F."/>
            <person name="Albersmeier A."/>
            <person name="Kalinowski J."/>
            <person name="Ruckert C."/>
        </authorList>
    </citation>
    <scope>NUCLEOTIDE SEQUENCE [LARGE SCALE GENOMIC DNA]</scope>
    <source>
        <strain evidence="1 2">IBRC-M 10912</strain>
    </source>
</reference>